<protein>
    <recommendedName>
        <fullName evidence="3">Phage gp6-like head-tail connector protein</fullName>
    </recommendedName>
</protein>
<dbReference type="RefSeq" id="WP_090329725.1">
    <property type="nucleotide sequence ID" value="NZ_FNSL01000001.1"/>
</dbReference>
<dbReference type="NCBIfam" id="TIGR02215">
    <property type="entry name" value="phage_chp_gp8"/>
    <property type="match status" value="1"/>
</dbReference>
<dbReference type="InterPro" id="IPR006450">
    <property type="entry name" value="Phage_HK97_gp6-like"/>
</dbReference>
<dbReference type="EMBL" id="FNSL01000001">
    <property type="protein sequence ID" value="SEB91699.1"/>
    <property type="molecule type" value="Genomic_DNA"/>
</dbReference>
<sequence>MTLFRTVDPLVEPVTLAEAKAHLRIGHLSEDALIEGLIRAARQEVEKTTGQALIDQSWRLTLDDWPQGDVLYLNRTPVREVLSVTVFDADGAASIVDPATCQLDVHAQPARLTIASRPLPGRLLNGIEIDFRAGYGEAGTDVPDLLRRAILLLVAHWFEFRTSFGAEDQPVSLPAGYQRLVEGYRKPRL</sequence>
<evidence type="ECO:0000313" key="1">
    <source>
        <dbReference type="EMBL" id="SEB91699.1"/>
    </source>
</evidence>
<dbReference type="Gene3D" id="1.10.3230.30">
    <property type="entry name" value="Phage gp6-like head-tail connector protein"/>
    <property type="match status" value="1"/>
</dbReference>
<dbReference type="InterPro" id="IPR011738">
    <property type="entry name" value="Phage_CHP"/>
</dbReference>
<keyword evidence="2" id="KW-1185">Reference proteome</keyword>
<evidence type="ECO:0008006" key="3">
    <source>
        <dbReference type="Google" id="ProtNLM"/>
    </source>
</evidence>
<reference evidence="2" key="1">
    <citation type="submission" date="2016-10" db="EMBL/GenBank/DDBJ databases">
        <authorList>
            <person name="Varghese N."/>
            <person name="Submissions S."/>
        </authorList>
    </citation>
    <scope>NUCLEOTIDE SEQUENCE [LARGE SCALE GENOMIC DNA]</scope>
    <source>
        <strain evidence="2">ES.061</strain>
    </source>
</reference>
<dbReference type="InterPro" id="IPR021146">
    <property type="entry name" value="Phage_gp6-like_head-tail"/>
</dbReference>
<dbReference type="AlphaFoldDB" id="A0A1H4N8S5"/>
<proteinExistence type="predicted"/>
<dbReference type="Pfam" id="PF05135">
    <property type="entry name" value="Phage_connect_1"/>
    <property type="match status" value="1"/>
</dbReference>
<evidence type="ECO:0000313" key="2">
    <source>
        <dbReference type="Proteomes" id="UP000199064"/>
    </source>
</evidence>
<dbReference type="Proteomes" id="UP000199064">
    <property type="component" value="Unassembled WGS sequence"/>
</dbReference>
<dbReference type="NCBIfam" id="TIGR01560">
    <property type="entry name" value="put_DNA_pack"/>
    <property type="match status" value="1"/>
</dbReference>
<gene>
    <name evidence="1" type="ORF">SAMN05216452_3668</name>
</gene>
<organism evidence="1 2">
    <name type="scientific">Nitratireductor aquibiodomus</name>
    <dbReference type="NCBI Taxonomy" id="204799"/>
    <lineage>
        <taxon>Bacteria</taxon>
        <taxon>Pseudomonadati</taxon>
        <taxon>Pseudomonadota</taxon>
        <taxon>Alphaproteobacteria</taxon>
        <taxon>Hyphomicrobiales</taxon>
        <taxon>Phyllobacteriaceae</taxon>
        <taxon>Nitratireductor</taxon>
    </lineage>
</organism>
<accession>A0A1H4N8S5</accession>
<dbReference type="CDD" id="cd08054">
    <property type="entry name" value="gp6"/>
    <property type="match status" value="1"/>
</dbReference>
<name>A0A1H4N8S5_9HYPH</name>